<gene>
    <name evidence="2" type="ORF">SCD_n02013</name>
</gene>
<accession>S6AM49</accession>
<organism evidence="2 3">
    <name type="scientific">Sulfuricella denitrificans (strain DSM 22764 / NBRC 105220 / skB26)</name>
    <dbReference type="NCBI Taxonomy" id="1163617"/>
    <lineage>
        <taxon>Bacteria</taxon>
        <taxon>Pseudomonadati</taxon>
        <taxon>Pseudomonadota</taxon>
        <taxon>Betaproteobacteria</taxon>
        <taxon>Nitrosomonadales</taxon>
        <taxon>Sulfuricellaceae</taxon>
        <taxon>Sulfuricella</taxon>
    </lineage>
</organism>
<dbReference type="STRING" id="1163617.SCD_n02013"/>
<feature type="domain" description="ChrB C-terminal" evidence="1">
    <location>
        <begin position="3"/>
        <end position="136"/>
    </location>
</feature>
<name>S6AM49_SULDS</name>
<dbReference type="RefSeq" id="WP_009205019.1">
    <property type="nucleotide sequence ID" value="NC_022357.1"/>
</dbReference>
<dbReference type="KEGG" id="sdr:SCD_n02013"/>
<dbReference type="Proteomes" id="UP000015559">
    <property type="component" value="Chromosome"/>
</dbReference>
<evidence type="ECO:0000313" key="3">
    <source>
        <dbReference type="Proteomes" id="UP000015559"/>
    </source>
</evidence>
<proteinExistence type="predicted"/>
<dbReference type="AlphaFoldDB" id="S6AM49"/>
<keyword evidence="3" id="KW-1185">Reference proteome</keyword>
<evidence type="ECO:0000313" key="2">
    <source>
        <dbReference type="EMBL" id="BAN35824.1"/>
    </source>
</evidence>
<sequence length="153" mass="16887">MKWITRERPKIDRIACPWLIARFIDEASEFLYVPGGDVMKIAADTGAVPYDVPGVELGHHGDQCSFDAFIARYQLTDPALARLARIVRAADTGTPELAKEAAGLLAISKGLSLNFEDDHEMLKHGMVIYDALYAWCAEAPLQKMVGLLRRAVS</sequence>
<dbReference type="Pfam" id="PF09828">
    <property type="entry name" value="ChrB_C"/>
    <property type="match status" value="1"/>
</dbReference>
<dbReference type="InterPro" id="IPR018634">
    <property type="entry name" value="ChrB_C"/>
</dbReference>
<dbReference type="OrthoDB" id="6605953at2"/>
<dbReference type="EMBL" id="AP013066">
    <property type="protein sequence ID" value="BAN35824.1"/>
    <property type="molecule type" value="Genomic_DNA"/>
</dbReference>
<reference evidence="2 3" key="1">
    <citation type="journal article" date="2012" name="Appl. Environ. Microbiol.">
        <title>Draft genome sequence of a psychrotolerant sulfur-oxidizing bacterium, Sulfuricella denitrificans skB26, and proteomic insights into cold adaptation.</title>
        <authorList>
            <person name="Watanabe T."/>
            <person name="Kojima H."/>
            <person name="Fukui M."/>
        </authorList>
    </citation>
    <scope>NUCLEOTIDE SEQUENCE [LARGE SCALE GENOMIC DNA]</scope>
    <source>
        <strain evidence="3">skB26</strain>
    </source>
</reference>
<evidence type="ECO:0000259" key="1">
    <source>
        <dbReference type="Pfam" id="PF09828"/>
    </source>
</evidence>
<protein>
    <submittedName>
        <fullName evidence="2">Chromate resistance exported protein</fullName>
    </submittedName>
</protein>
<dbReference type="eggNOG" id="COG4275">
    <property type="taxonomic scope" value="Bacteria"/>
</dbReference>
<dbReference type="HOGENOM" id="CLU_121884_0_0_4"/>